<feature type="binding site" evidence="2">
    <location>
        <position position="264"/>
    </location>
    <ligand>
        <name>FAD</name>
        <dbReference type="ChEBI" id="CHEBI:57692"/>
    </ligand>
</feature>
<keyword evidence="3" id="KW-0732">Signal</keyword>
<protein>
    <submittedName>
        <fullName evidence="5">GMC oxidoreductase</fullName>
    </submittedName>
</protein>
<proteinExistence type="inferred from homology"/>
<dbReference type="GO" id="GO:0016614">
    <property type="term" value="F:oxidoreductase activity, acting on CH-OH group of donors"/>
    <property type="evidence" value="ECO:0007669"/>
    <property type="project" value="InterPro"/>
</dbReference>
<feature type="binding site" evidence="2">
    <location>
        <position position="114"/>
    </location>
    <ligand>
        <name>FAD</name>
        <dbReference type="ChEBI" id="CHEBI:57692"/>
    </ligand>
</feature>
<reference evidence="5" key="1">
    <citation type="journal article" date="2020" name="Stud. Mycol.">
        <title>101 Dothideomycetes genomes: a test case for predicting lifestyles and emergence of pathogens.</title>
        <authorList>
            <person name="Haridas S."/>
            <person name="Albert R."/>
            <person name="Binder M."/>
            <person name="Bloem J."/>
            <person name="Labutti K."/>
            <person name="Salamov A."/>
            <person name="Andreopoulos B."/>
            <person name="Baker S."/>
            <person name="Barry K."/>
            <person name="Bills G."/>
            <person name="Bluhm B."/>
            <person name="Cannon C."/>
            <person name="Castanera R."/>
            <person name="Culley D."/>
            <person name="Daum C."/>
            <person name="Ezra D."/>
            <person name="Gonzalez J."/>
            <person name="Henrissat B."/>
            <person name="Kuo A."/>
            <person name="Liang C."/>
            <person name="Lipzen A."/>
            <person name="Lutzoni F."/>
            <person name="Magnuson J."/>
            <person name="Mondo S."/>
            <person name="Nolan M."/>
            <person name="Ohm R."/>
            <person name="Pangilinan J."/>
            <person name="Park H.-J."/>
            <person name="Ramirez L."/>
            <person name="Alfaro M."/>
            <person name="Sun H."/>
            <person name="Tritt A."/>
            <person name="Yoshinaga Y."/>
            <person name="Zwiers L.-H."/>
            <person name="Turgeon B."/>
            <person name="Goodwin S."/>
            <person name="Spatafora J."/>
            <person name="Crous P."/>
            <person name="Grigoriev I."/>
        </authorList>
    </citation>
    <scope>NUCLEOTIDE SEQUENCE</scope>
    <source>
        <strain evidence="5">CBS 207.26</strain>
    </source>
</reference>
<dbReference type="PANTHER" id="PTHR11552">
    <property type="entry name" value="GLUCOSE-METHANOL-CHOLINE GMC OXIDOREDUCTASE"/>
    <property type="match status" value="1"/>
</dbReference>
<evidence type="ECO:0000256" key="3">
    <source>
        <dbReference type="SAM" id="SignalP"/>
    </source>
</evidence>
<evidence type="ECO:0000256" key="2">
    <source>
        <dbReference type="PIRSR" id="PIRSR000137-2"/>
    </source>
</evidence>
<dbReference type="InterPro" id="IPR007867">
    <property type="entry name" value="GMC_OxRtase_C"/>
</dbReference>
<dbReference type="OrthoDB" id="269227at2759"/>
<organism evidence="5 6">
    <name type="scientific">Zopfia rhizophila CBS 207.26</name>
    <dbReference type="NCBI Taxonomy" id="1314779"/>
    <lineage>
        <taxon>Eukaryota</taxon>
        <taxon>Fungi</taxon>
        <taxon>Dikarya</taxon>
        <taxon>Ascomycota</taxon>
        <taxon>Pezizomycotina</taxon>
        <taxon>Dothideomycetes</taxon>
        <taxon>Dothideomycetes incertae sedis</taxon>
        <taxon>Zopfiaceae</taxon>
        <taxon>Zopfia</taxon>
    </lineage>
</organism>
<dbReference type="SUPFAM" id="SSF51905">
    <property type="entry name" value="FAD/NAD(P)-binding domain"/>
    <property type="match status" value="1"/>
</dbReference>
<keyword evidence="6" id="KW-1185">Reference proteome</keyword>
<dbReference type="PROSITE" id="PS00624">
    <property type="entry name" value="GMC_OXRED_2"/>
    <property type="match status" value="1"/>
</dbReference>
<feature type="signal peptide" evidence="3">
    <location>
        <begin position="1"/>
        <end position="17"/>
    </location>
</feature>
<feature type="chain" id="PRO_5025552760" evidence="3">
    <location>
        <begin position="18"/>
        <end position="614"/>
    </location>
</feature>
<evidence type="ECO:0000256" key="1">
    <source>
        <dbReference type="ARBA" id="ARBA00010790"/>
    </source>
</evidence>
<evidence type="ECO:0000259" key="4">
    <source>
        <dbReference type="PROSITE" id="PS00624"/>
    </source>
</evidence>
<dbReference type="Pfam" id="PF05199">
    <property type="entry name" value="GMC_oxred_C"/>
    <property type="match status" value="1"/>
</dbReference>
<dbReference type="InterPro" id="IPR000172">
    <property type="entry name" value="GMC_OxRdtase_N"/>
</dbReference>
<dbReference type="PIRSF" id="PIRSF000137">
    <property type="entry name" value="Alcohol_oxidase"/>
    <property type="match status" value="1"/>
</dbReference>
<sequence length="614" mass="65841">MLCGIVLGFVFAIGAHARALGQYARAVDAEALSKQQYDFVIAGGGVAGLTVADRLSENPKVSVLVIEYGPFDQKEDSVLVPGAYFPVPYLWLPFSSTPQTALGGTVYSVPCGRVVGGGSAVNAMFFHRSSAEDYDAWDALGAKGWNWNSLFPYFKKSETFNRPDATYAKERNITWDDSVHGFSGPVRASYAPYDYPGSANFYNGARSLGIRATKDPNAGDATGIFRLQRSVDPKTNTRSFARVNHYDRIIASRPNYHILPNTAVGKVTFRGTTAVGVEFVNRTSGVTGNITAKREVILAAGAVHTPQILQLSGIGSASYLKGLGIKSVVDLPGVGWNLQDHLVQKVNYNYTNNHFPNGGSLQANATYAAEQRALYDANQPSAYDLTATTGNLIIQLPLKDFTSDAQSIISLAKSQNPASLYPKAPASVIKGYKAQRELIIKNINDAAIGDISWNTGPETSLYMTRPLSRGSVLINTTSILADPLVDFGAITDPTDLEMLYAIYIKNRQLMATPDLSVLGPSETSPAAGVTDKAQILARLKATLQPSNAHECCTAKMGKREDGGVVDSDNTVYGTTRLSVVDASIWPYVVGGGPQASVYAGGEKAADTIKRRHGL</sequence>
<dbReference type="SUPFAM" id="SSF54373">
    <property type="entry name" value="FAD-linked reductases, C-terminal domain"/>
    <property type="match status" value="1"/>
</dbReference>
<dbReference type="GO" id="GO:0044550">
    <property type="term" value="P:secondary metabolite biosynthetic process"/>
    <property type="evidence" value="ECO:0007669"/>
    <property type="project" value="TreeGrafter"/>
</dbReference>
<dbReference type="PANTHER" id="PTHR11552:SF115">
    <property type="entry name" value="DEHYDROGENASE XPTC-RELATED"/>
    <property type="match status" value="1"/>
</dbReference>
<gene>
    <name evidence="5" type="ORF">K469DRAFT_626143</name>
</gene>
<comment type="cofactor">
    <cofactor evidence="2">
        <name>FAD</name>
        <dbReference type="ChEBI" id="CHEBI:57692"/>
    </cofactor>
</comment>
<keyword evidence="2" id="KW-0274">FAD</keyword>
<dbReference type="GO" id="GO:0050660">
    <property type="term" value="F:flavin adenine dinucleotide binding"/>
    <property type="evidence" value="ECO:0007669"/>
    <property type="project" value="InterPro"/>
</dbReference>
<comment type="similarity">
    <text evidence="1">Belongs to the GMC oxidoreductase family.</text>
</comment>
<accession>A0A6A6EH75</accession>
<evidence type="ECO:0000313" key="6">
    <source>
        <dbReference type="Proteomes" id="UP000800200"/>
    </source>
</evidence>
<dbReference type="Gene3D" id="3.50.50.60">
    <property type="entry name" value="FAD/NAD(P)-binding domain"/>
    <property type="match status" value="1"/>
</dbReference>
<dbReference type="InterPro" id="IPR036188">
    <property type="entry name" value="FAD/NAD-bd_sf"/>
</dbReference>
<feature type="domain" description="Glucose-methanol-choline oxidoreductase N-terminal" evidence="4">
    <location>
        <begin position="301"/>
        <end position="315"/>
    </location>
</feature>
<dbReference type="Gene3D" id="3.30.560.10">
    <property type="entry name" value="Glucose Oxidase, domain 3"/>
    <property type="match status" value="1"/>
</dbReference>
<evidence type="ECO:0000313" key="5">
    <source>
        <dbReference type="EMBL" id="KAF2189246.1"/>
    </source>
</evidence>
<keyword evidence="2" id="KW-0285">Flavoprotein</keyword>
<dbReference type="AlphaFoldDB" id="A0A6A6EH75"/>
<feature type="binding site" evidence="2">
    <location>
        <begin position="593"/>
        <end position="594"/>
    </location>
    <ligand>
        <name>FAD</name>
        <dbReference type="ChEBI" id="CHEBI:57692"/>
    </ligand>
</feature>
<dbReference type="InterPro" id="IPR012132">
    <property type="entry name" value="GMC_OxRdtase"/>
</dbReference>
<name>A0A6A6EH75_9PEZI</name>
<dbReference type="Pfam" id="PF00732">
    <property type="entry name" value="GMC_oxred_N"/>
    <property type="match status" value="1"/>
</dbReference>
<dbReference type="Proteomes" id="UP000800200">
    <property type="component" value="Unassembled WGS sequence"/>
</dbReference>
<dbReference type="EMBL" id="ML994621">
    <property type="protein sequence ID" value="KAF2189246.1"/>
    <property type="molecule type" value="Genomic_DNA"/>
</dbReference>